<dbReference type="InterPro" id="IPR036396">
    <property type="entry name" value="Cyt_P450_sf"/>
</dbReference>
<dbReference type="InterPro" id="IPR011022">
    <property type="entry name" value="Arrestin_C-like"/>
</dbReference>
<dbReference type="PANTHER" id="PTHR11903:SF37">
    <property type="entry name" value="PSI-PRODUCING OXYGENASE A"/>
    <property type="match status" value="1"/>
</dbReference>
<protein>
    <submittedName>
        <fullName evidence="8">Heme peroxidase</fullName>
    </submittedName>
</protein>
<dbReference type="Pfam" id="PF02752">
    <property type="entry name" value="Arrestin_C"/>
    <property type="match status" value="1"/>
</dbReference>
<dbReference type="InterPro" id="IPR019791">
    <property type="entry name" value="Haem_peroxidase_animal"/>
</dbReference>
<organism evidence="8 9">
    <name type="scientific">Sanghuangporus baumii</name>
    <name type="common">Phellinus baumii</name>
    <dbReference type="NCBI Taxonomy" id="108892"/>
    <lineage>
        <taxon>Eukaryota</taxon>
        <taxon>Fungi</taxon>
        <taxon>Dikarya</taxon>
        <taxon>Basidiomycota</taxon>
        <taxon>Agaricomycotina</taxon>
        <taxon>Agaricomycetes</taxon>
        <taxon>Hymenochaetales</taxon>
        <taxon>Hymenochaetaceae</taxon>
        <taxon>Sanghuangporus</taxon>
    </lineage>
</organism>
<dbReference type="Gene3D" id="2.60.40.640">
    <property type="match status" value="1"/>
</dbReference>
<keyword evidence="2" id="KW-0479">Metal-binding</keyword>
<dbReference type="PRINTS" id="PR00457">
    <property type="entry name" value="ANPEROXIDASE"/>
</dbReference>
<dbReference type="CDD" id="cd09817">
    <property type="entry name" value="linoleate_diol_synthase_like"/>
    <property type="match status" value="1"/>
</dbReference>
<dbReference type="InterPro" id="IPR037120">
    <property type="entry name" value="Haem_peroxidase_sf_animal"/>
</dbReference>
<dbReference type="GO" id="GO:0004497">
    <property type="term" value="F:monooxygenase activity"/>
    <property type="evidence" value="ECO:0007669"/>
    <property type="project" value="InterPro"/>
</dbReference>
<dbReference type="SUPFAM" id="SSF48264">
    <property type="entry name" value="Cytochrome P450"/>
    <property type="match status" value="1"/>
</dbReference>
<dbReference type="GO" id="GO:0006631">
    <property type="term" value="P:fatty acid metabolic process"/>
    <property type="evidence" value="ECO:0007669"/>
    <property type="project" value="UniProtKB-ARBA"/>
</dbReference>
<evidence type="ECO:0000256" key="2">
    <source>
        <dbReference type="ARBA" id="ARBA00022723"/>
    </source>
</evidence>
<dbReference type="SUPFAM" id="SSF81296">
    <property type="entry name" value="E set domains"/>
    <property type="match status" value="1"/>
</dbReference>
<dbReference type="CDD" id="cd20612">
    <property type="entry name" value="CYP_LDS-like_C"/>
    <property type="match status" value="1"/>
</dbReference>
<dbReference type="InterPro" id="IPR014756">
    <property type="entry name" value="Ig_E-set"/>
</dbReference>
<accession>A0A9Q5N2V8</accession>
<dbReference type="OrthoDB" id="823504at2759"/>
<dbReference type="InterPro" id="IPR050783">
    <property type="entry name" value="Oxylipin_biosynth_metab"/>
</dbReference>
<dbReference type="SUPFAM" id="SSF48113">
    <property type="entry name" value="Heme-dependent peroxidases"/>
    <property type="match status" value="1"/>
</dbReference>
<evidence type="ECO:0000256" key="1">
    <source>
        <dbReference type="ARBA" id="ARBA00022617"/>
    </source>
</evidence>
<dbReference type="SMART" id="SM01017">
    <property type="entry name" value="Arrestin_C"/>
    <property type="match status" value="1"/>
</dbReference>
<gene>
    <name evidence="8" type="ORF">A7U60_g5767</name>
</gene>
<keyword evidence="3" id="KW-0223">Dioxygenase</keyword>
<dbReference type="GO" id="GO:0004601">
    <property type="term" value="F:peroxidase activity"/>
    <property type="evidence" value="ECO:0007669"/>
    <property type="project" value="UniProtKB-KW"/>
</dbReference>
<evidence type="ECO:0000256" key="3">
    <source>
        <dbReference type="ARBA" id="ARBA00022964"/>
    </source>
</evidence>
<dbReference type="Proteomes" id="UP000757232">
    <property type="component" value="Unassembled WGS sequence"/>
</dbReference>
<keyword evidence="5" id="KW-0408">Iron</keyword>
<dbReference type="PANTHER" id="PTHR11903">
    <property type="entry name" value="PROSTAGLANDIN G/H SYNTHASE"/>
    <property type="match status" value="1"/>
</dbReference>
<sequence length="2222" mass="242297">MAKPFIDFTQTALVTGAELAKLALRPLPVAPDGRYDYEALATGEGSQGGGDDAHSRLYNLISNAQAAAGRGPIITNPQAPRAAVDAILHKDAIDDRTGAFTTALGAITRLPPGTLQDTLNDEAIALLYKTLPHPPATFLGPEWQFRAADGSGNNPEQPELGKSGTRYARSVQGKHPLPANVLPDPGLVFDLLLKARDFKEHPGRNSSLTFAFASIVTHSLFRTDSRDWSKNNTTSYLDLSPLYGFDQLTQDQVRDKEKGRGLLYPDTFSEDRLGFVPPAASALLVILSRNHNYVANMLLKINERGRWSDPPPEDAKKRAEQDEEIFQTARLVNCGHFISLIFGDYVAGFLGLGRDGCTWSMNPFDPIVTQEGETISRGQGNQCSVEFNVLYRWHATTAREDIKWTENEFQTLFNGKALTEVTLEDFKEAAVRAFSSQEPDPKKRTFAGLKRQADGSFADDDLAGILHDATEKCAGAYRARGTPEALRIIEIMGIRQAREWGCCTMNEFRKFLGLKQFSSFEEWSSRPEIVTAARQLYGHIDNLELYPGLQAEDCMDLGPGSGICCGYTMTRAILADAIALVRGDRFYTVDYTPHNLTAWGIQDCVRDPNNGAFGAELPKLLMRHLPRHYPADNVYGLFPFFVPDVTKQNLKKLGIADKYKYNRPVATPAPKVLNTLTGIRYVFNDFKKFKQIYTADMEMLTEGYGFMLTFDDEKKHSADRAFVWHALFLDMDTYKKNVEWFKSKARLMLKEKSVKYDGVPGTYVDIIRDVVNLVSVHWAADKLCGIPLKTKANPRGLFTEQEVYDMFTILFMCVFENIAPEHGWALRSGAQQVGKIVNGLIEKSLADAAPHTSSSIIGRLGETVKDAVVPNHEEYTDFLARLASSGRPTNQLVACVVGLAVGSSVNYAQAVAQVVDFYFNDARARERAQIIELSKRPDGDKKADELLRGYVREAMRLNPQFGGLFRAVAADDAIPQGDGFEPMQVKAGDLLFGSFKNAHLNPADFPNPTTIDPTRPKDKYQLQGAGFHNCPGVDFAADTIPQIVKIIFSLPNVRPAAPPAGVCASFDLNQFETDNRMYVSSTGNVTPWPGSLQLVYDASLAGPGGLAAPSLKYLLCSCALELNFPPLSTLHYYQLYLISDLRVLLDSSFSWFSQSQSRSMQGDVGLGIELAPPSYRVAFPAGVVTSAGKLKRSHQSDDIERRAMSDADAGSMSSRRRKTVHEESQSRTRSRTHSHSGQVEHSRHPAHSRSQTLVAMRSSKAMDGLLLAEAGASMVEMNKLSSGEAVSRFRQGKPIEPGAVTPLTMSASVAPVMPHQASSKVRPRLYSEHVRNMSVDHGLFRHGTLLSSAPTSPLRRAEQLSILLGNGSGKVKPGAVVPPHSKSITAYPNRNKSKSSLKDIPDAVAFEQGRSRVRVALDIELENNIAVEGGYISGTLLIRVHPKRKDDILKLGGGKIRIAGFEVAPKNEDRCVFYQVTAPLANISQGYDRLYAMGVDREGFGNVAEGEYGVFYQVTAPLANISQGYDRLYAMGVDREGFGNVAEGEYGVRFAMQIPLVSSGGKPRGVPNNRSGSGATIKYIIIASMKVVDPSTGKRSIAHFYRDCEVWPALDPVATLAPAPDPMLARAAKKLFMGGDGTLALTASLHRSTWVAGQPVHVRLRIVNETKKNVRSISFAVIRTTTLFKLNGNAHRGGTGYDDDMDEGETNTHERRVAEVALTAGQKGAKGRASAKGWWTGVAPGEMRNVTHSITLPSDALTIPRARLVEVDYAIRVALGVSSIAGNTEAVHVTLPIRVVNFISLDPPPSEPIMSVSPTSVIELDTPRQEKYSDLDFEETATMESLSDVSTDGHCGGEVTHTKLRGILKRARASTLPRNAKLPSSMFPSAHTVHDLGSMEDADDLNGVLGDIPGSVSILEETDITIDAADSGYSEGGCSNRSDGFGRMRRTKSGYLNMQGHTTDVAEEEYHDSFEDGAEEGDIGSDEELEKMVGCASARIDSGAFQYFAAHPEPAYRSSSSEAIGGGYPVREPAAVHSSGRIRAVRGPRNMSVKRADGQQQRMSTAMPYEQSLPASHTILQVANPTSYAFTESPESMYTLGNPGTMSSHASTSPPKHLRSSPSKPTVLSSRNSGLPRPSASRSSTAPTDATGSSHDSGYSSGLSASPTRTIAGLPITNDNASRMSPVRARIAALEMKSLEQEGLANEYEMRPSHVSRSLTMNAVRS</sequence>
<name>A0A9Q5N2V8_SANBA</name>
<dbReference type="InterPro" id="IPR034812">
    <property type="entry name" value="Ppo-like_N"/>
</dbReference>
<keyword evidence="8" id="KW-0575">Peroxidase</keyword>
<comment type="caution">
    <text evidence="8">The sequence shown here is derived from an EMBL/GenBank/DDBJ whole genome shotgun (WGS) entry which is preliminary data.</text>
</comment>
<evidence type="ECO:0000256" key="4">
    <source>
        <dbReference type="ARBA" id="ARBA00023002"/>
    </source>
</evidence>
<dbReference type="EMBL" id="LNZH02000195">
    <property type="protein sequence ID" value="OCB87032.1"/>
    <property type="molecule type" value="Genomic_DNA"/>
</dbReference>
<dbReference type="InterPro" id="IPR010255">
    <property type="entry name" value="Haem_peroxidase_sf"/>
</dbReference>
<dbReference type="GO" id="GO:0051213">
    <property type="term" value="F:dioxygenase activity"/>
    <property type="evidence" value="ECO:0007669"/>
    <property type="project" value="UniProtKB-KW"/>
</dbReference>
<dbReference type="Pfam" id="PF03098">
    <property type="entry name" value="An_peroxidase"/>
    <property type="match status" value="1"/>
</dbReference>
<feature type="region of interest" description="Disordered" evidence="6">
    <location>
        <begin position="1190"/>
        <end position="1250"/>
    </location>
</feature>
<evidence type="ECO:0000259" key="7">
    <source>
        <dbReference type="SMART" id="SM01017"/>
    </source>
</evidence>
<keyword evidence="9" id="KW-1185">Reference proteome</keyword>
<feature type="compositionally biased region" description="Low complexity" evidence="6">
    <location>
        <begin position="2132"/>
        <end position="2162"/>
    </location>
</feature>
<evidence type="ECO:0000256" key="5">
    <source>
        <dbReference type="ARBA" id="ARBA00023004"/>
    </source>
</evidence>
<feature type="compositionally biased region" description="Polar residues" evidence="6">
    <location>
        <begin position="2098"/>
        <end position="2129"/>
    </location>
</feature>
<proteinExistence type="predicted"/>
<evidence type="ECO:0000313" key="9">
    <source>
        <dbReference type="Proteomes" id="UP000757232"/>
    </source>
</evidence>
<dbReference type="Gene3D" id="1.10.640.10">
    <property type="entry name" value="Haem peroxidase domain superfamily, animal type"/>
    <property type="match status" value="1"/>
</dbReference>
<dbReference type="Gene3D" id="1.10.630.10">
    <property type="entry name" value="Cytochrome P450"/>
    <property type="match status" value="1"/>
</dbReference>
<evidence type="ECO:0000313" key="8">
    <source>
        <dbReference type="EMBL" id="OCB87032.1"/>
    </source>
</evidence>
<reference evidence="8" key="1">
    <citation type="submission" date="2016-06" db="EMBL/GenBank/DDBJ databases">
        <title>Draft Genome sequence of the fungus Inonotus baumii.</title>
        <authorList>
            <person name="Zhu H."/>
            <person name="Lin W."/>
        </authorList>
    </citation>
    <scope>NUCLEOTIDE SEQUENCE</scope>
    <source>
        <strain evidence="8">821</strain>
    </source>
</reference>
<dbReference type="GO" id="GO:0006979">
    <property type="term" value="P:response to oxidative stress"/>
    <property type="evidence" value="ECO:0007669"/>
    <property type="project" value="InterPro"/>
</dbReference>
<feature type="compositionally biased region" description="Basic and acidic residues" evidence="6">
    <location>
        <begin position="1194"/>
        <end position="1205"/>
    </location>
</feature>
<keyword evidence="1" id="KW-0349">Heme</keyword>
<feature type="region of interest" description="Disordered" evidence="6">
    <location>
        <begin position="2090"/>
        <end position="2177"/>
    </location>
</feature>
<dbReference type="PROSITE" id="PS50292">
    <property type="entry name" value="PEROXIDASE_3"/>
    <property type="match status" value="1"/>
</dbReference>
<feature type="domain" description="Arrestin C-terminal-like" evidence="7">
    <location>
        <begin position="1635"/>
        <end position="1798"/>
    </location>
</feature>
<dbReference type="GO" id="GO:0020037">
    <property type="term" value="F:heme binding"/>
    <property type="evidence" value="ECO:0007669"/>
    <property type="project" value="InterPro"/>
</dbReference>
<dbReference type="GO" id="GO:0016705">
    <property type="term" value="F:oxidoreductase activity, acting on paired donors, with incorporation or reduction of molecular oxygen"/>
    <property type="evidence" value="ECO:0007669"/>
    <property type="project" value="InterPro"/>
</dbReference>
<dbReference type="InterPro" id="IPR014752">
    <property type="entry name" value="Arrestin-like_C"/>
</dbReference>
<keyword evidence="4" id="KW-0560">Oxidoreductase</keyword>
<evidence type="ECO:0000256" key="6">
    <source>
        <dbReference type="SAM" id="MobiDB-lite"/>
    </source>
</evidence>
<dbReference type="GO" id="GO:0005506">
    <property type="term" value="F:iron ion binding"/>
    <property type="evidence" value="ECO:0007669"/>
    <property type="project" value="InterPro"/>
</dbReference>